<evidence type="ECO:0000256" key="1">
    <source>
        <dbReference type="SAM" id="Coils"/>
    </source>
</evidence>
<dbReference type="Proteomes" id="UP001295684">
    <property type="component" value="Unassembled WGS sequence"/>
</dbReference>
<organism evidence="2 3">
    <name type="scientific">Euplotes crassus</name>
    <dbReference type="NCBI Taxonomy" id="5936"/>
    <lineage>
        <taxon>Eukaryota</taxon>
        <taxon>Sar</taxon>
        <taxon>Alveolata</taxon>
        <taxon>Ciliophora</taxon>
        <taxon>Intramacronucleata</taxon>
        <taxon>Spirotrichea</taxon>
        <taxon>Hypotrichia</taxon>
        <taxon>Euplotida</taxon>
        <taxon>Euplotidae</taxon>
        <taxon>Moneuplotes</taxon>
    </lineage>
</organism>
<sequence length="1584" mass="184133">MEFCTTKPLLATEKSQRSFETYADYKISPDALLEIVETMNVNLTCDSSKLDDSNQSDHGIFTISQIPAFQTSSQYFTLSSPSQSPTYQTLCFPSPQNPLLHCTSPTRPLFIIGTQIYFPTQNPEICTKISMDCETQDFIKIEDIAHDAKEVIDTQKTDKGLLIACKVDLNANDNFIKKLLTCKRRREVPGVKIINLHLKQDNSSSKDKNWNEIFTMNNNAQEQMITLLPGIRDIQCIKYISEDTILIVPSGTQDIIQFACNQEGKLEKIKQFSPQIDKSFVISSMFYTNEAGIEETKDENIPEFLTLLSEDQDSIAVLDFENLEQNKLIADLEGFKFCCIEDGSRLLVIKTSTGPRPKIYLEEIEFPRDKERAINRIILEGKFSLAFKMADQLSDSSILEMIKLKEKWEKSEKHLEQIEALLLKIKDEEYILHQCLSNVVPQKNLLKHEALECLMVQKELVRVGFEILSTPKILDPNSGKILTELISKEDKISKYEIILEAFKEESKQEVIDWESYSYFTFMDSIYYLNAVCLSEGTKIENILIKLKELNLQEYYLYYYNILKAIDTSLVNDKFNKLILPQGKDTLEGTIVLKRGDLDLNYDPLPYQIIAKRIFLEEISPNKAFNLLLLGIQREINFLDYDAVSAFEISEIFKLNKLKKVISTTKEIKRLVNFKNSFQRFWYLIKHEHFLENYFNCIADIIAYTDNDRIYQDIYLQHLRSYIGQEEGIDFLRVLLSKMCSTTLFFEAEEGCDFVVSELYKITVKDLPKVLDLCSLLSKFVRINSISSRSDERIKWCKLCGIAEVLESYAITQTKTFGNLHEIVTLPYSDEKTAEVDKLISLIINEASTSSGETHGSYLQDDKLLMSLNDSLTLQRMIEGEERVSDCVKVYAEVVITQKKYDLIRAIQRQEDSDLYPMFEEQLLHRMQKEYFEKSLKFDNRIGEQSVKDMIENHRDLIQSLDSESKDSQSYLFFLKFVDLIREFFIDADKITCCFSLIEIYEMFKDDILVEELFNRTKKLDSFDDLIFELRNNVFIFTDYDKEYLIIKNAVSCLLNKWAKAVTNQEPDEYVSKLVSLIIKYNKQFFERHSDRADQMVEIILKIVNITDPNPRLWKRKKEFLRKSLVHLKNNEIVDSVSNVYVDMVCQEDENSTKDLINSYLQNQGSSISVFEEKMLCKICIYEEKDLHKINEGFYLVYQAVEIIKSENFENIQEEINRYVAIQEVLKVLQKCIFLCGDNKESQEEENKSAKLWNLVLCLRGKNKTLLEGSFPANFHEILEDIALKTNKLLHQVEDIVKEARAKLELSRQAEESKIEEESDEQSVIDLLVKAQGLEEMEELVQKEIKKYEADDDSLNKETFLQKYGGKATESINFYMLMAVVYEQHNPIMYQSLQELLTLMPKFYLPLYFCLNKSMFEGKKVPLLFYNTFITPYQNQQEEKALHACLKAYINGSILSRNEFLFFTEIINHLSDANIEQIQYTLEKLVILGFDEGLLYLGLLMKKILQSLKSVDQHETGQEFIDNCFKCLLLAYFKEKILISKIDCDKMLKEFLGSLVKISTDLLKLPEDLTSKVEEVQKTLEDIIL</sequence>
<name>A0AAD2DC82_EUPCR</name>
<keyword evidence="1" id="KW-0175">Coiled coil</keyword>
<protein>
    <submittedName>
        <fullName evidence="2">Uncharacterized protein</fullName>
    </submittedName>
</protein>
<comment type="caution">
    <text evidence="2">The sequence shown here is derived from an EMBL/GenBank/DDBJ whole genome shotgun (WGS) entry which is preliminary data.</text>
</comment>
<keyword evidence="3" id="KW-1185">Reference proteome</keyword>
<reference evidence="2" key="1">
    <citation type="submission" date="2023-07" db="EMBL/GenBank/DDBJ databases">
        <authorList>
            <consortium name="AG Swart"/>
            <person name="Singh M."/>
            <person name="Singh A."/>
            <person name="Seah K."/>
            <person name="Emmerich C."/>
        </authorList>
    </citation>
    <scope>NUCLEOTIDE SEQUENCE</scope>
    <source>
        <strain evidence="2">DP1</strain>
    </source>
</reference>
<proteinExistence type="predicted"/>
<dbReference type="EMBL" id="CAMPGE010029935">
    <property type="protein sequence ID" value="CAI2387425.1"/>
    <property type="molecule type" value="Genomic_DNA"/>
</dbReference>
<evidence type="ECO:0000313" key="2">
    <source>
        <dbReference type="EMBL" id="CAI2387425.1"/>
    </source>
</evidence>
<accession>A0AAD2DC82</accession>
<evidence type="ECO:0000313" key="3">
    <source>
        <dbReference type="Proteomes" id="UP001295684"/>
    </source>
</evidence>
<gene>
    <name evidence="2" type="ORF">ECRASSUSDP1_LOCUS29058</name>
</gene>
<feature type="coiled-coil region" evidence="1">
    <location>
        <begin position="1289"/>
        <end position="1357"/>
    </location>
</feature>